<name>A0A2H0C204_9BACT</name>
<dbReference type="SUPFAM" id="SSF143011">
    <property type="entry name" value="RelE-like"/>
    <property type="match status" value="1"/>
</dbReference>
<dbReference type="Proteomes" id="UP000230802">
    <property type="component" value="Unassembled WGS sequence"/>
</dbReference>
<sequence length="67" mass="8135">MREKALKKEPIFIINPFDPRLKTHRLTGKLKQYWSFSIDYQWKIVFRLIKPNAVLFVDVGTHEIYKK</sequence>
<comment type="caution">
    <text evidence="1">The sequence shown here is derived from an EMBL/GenBank/DDBJ whole genome shotgun (WGS) entry which is preliminary data.</text>
</comment>
<proteinExistence type="predicted"/>
<gene>
    <name evidence="1" type="ORF">COW96_05335</name>
</gene>
<dbReference type="Gene3D" id="3.30.2310.20">
    <property type="entry name" value="RelE-like"/>
    <property type="match status" value="1"/>
</dbReference>
<protein>
    <recommendedName>
        <fullName evidence="3">Type II toxin-antitoxin system mRNA interferase toxin, RelE/StbE family</fullName>
    </recommendedName>
</protein>
<evidence type="ECO:0000313" key="1">
    <source>
        <dbReference type="EMBL" id="PIP63936.1"/>
    </source>
</evidence>
<organism evidence="1 2">
    <name type="scientific">Candidatus Roizmanbacteria bacterium CG22_combo_CG10-13_8_21_14_all_33_16</name>
    <dbReference type="NCBI Taxonomy" id="1974859"/>
    <lineage>
        <taxon>Bacteria</taxon>
        <taxon>Candidatus Roizmaniibacteriota</taxon>
    </lineage>
</organism>
<evidence type="ECO:0008006" key="3">
    <source>
        <dbReference type="Google" id="ProtNLM"/>
    </source>
</evidence>
<evidence type="ECO:0000313" key="2">
    <source>
        <dbReference type="Proteomes" id="UP000230802"/>
    </source>
</evidence>
<reference evidence="1 2" key="1">
    <citation type="submission" date="2017-09" db="EMBL/GenBank/DDBJ databases">
        <title>Depth-based differentiation of microbial function through sediment-hosted aquifers and enrichment of novel symbionts in the deep terrestrial subsurface.</title>
        <authorList>
            <person name="Probst A.J."/>
            <person name="Ladd B."/>
            <person name="Jarett J.K."/>
            <person name="Geller-Mcgrath D.E."/>
            <person name="Sieber C.M."/>
            <person name="Emerson J.B."/>
            <person name="Anantharaman K."/>
            <person name="Thomas B.C."/>
            <person name="Malmstrom R."/>
            <person name="Stieglmeier M."/>
            <person name="Klingl A."/>
            <person name="Woyke T."/>
            <person name="Ryan C.M."/>
            <person name="Banfield J.F."/>
        </authorList>
    </citation>
    <scope>NUCLEOTIDE SEQUENCE [LARGE SCALE GENOMIC DNA]</scope>
    <source>
        <strain evidence="1">CG22_combo_CG10-13_8_21_14_all_33_16</strain>
    </source>
</reference>
<accession>A0A2H0C204</accession>
<dbReference type="InterPro" id="IPR035093">
    <property type="entry name" value="RelE/ParE_toxin_dom_sf"/>
</dbReference>
<dbReference type="EMBL" id="PCTD01000233">
    <property type="protein sequence ID" value="PIP63936.1"/>
    <property type="molecule type" value="Genomic_DNA"/>
</dbReference>
<dbReference type="AlphaFoldDB" id="A0A2H0C204"/>